<evidence type="ECO:0000259" key="2">
    <source>
        <dbReference type="Pfam" id="PF26417"/>
    </source>
</evidence>
<feature type="compositionally biased region" description="Polar residues" evidence="1">
    <location>
        <begin position="214"/>
        <end position="223"/>
    </location>
</feature>
<name>A0A151A8U2_9EURY</name>
<reference evidence="3 4" key="1">
    <citation type="submission" date="2016-02" db="EMBL/GenBank/DDBJ databases">
        <title>Genome sequence of Halalkalicoccus paucihalophilus DSM 24557.</title>
        <authorList>
            <person name="Poehlein A."/>
            <person name="Daniel R."/>
        </authorList>
    </citation>
    <scope>NUCLEOTIDE SEQUENCE [LARGE SCALE GENOMIC DNA]</scope>
    <source>
        <strain evidence="3 4">DSM 24557</strain>
    </source>
</reference>
<dbReference type="PATRIC" id="fig|1008153.3.peg.4351"/>
<dbReference type="EMBL" id="LTAZ01000017">
    <property type="protein sequence ID" value="KYH23980.1"/>
    <property type="molecule type" value="Genomic_DNA"/>
</dbReference>
<dbReference type="AlphaFoldDB" id="A0A151A8U2"/>
<feature type="domain" description="DUF8112" evidence="2">
    <location>
        <begin position="10"/>
        <end position="105"/>
    </location>
</feature>
<gene>
    <name evidence="3" type="ORF">HAPAU_40590</name>
</gene>
<keyword evidence="4" id="KW-1185">Reference proteome</keyword>
<protein>
    <recommendedName>
        <fullName evidence="2">DUF8112 domain-containing protein</fullName>
    </recommendedName>
</protein>
<feature type="region of interest" description="Disordered" evidence="1">
    <location>
        <begin position="186"/>
        <end position="223"/>
    </location>
</feature>
<evidence type="ECO:0000256" key="1">
    <source>
        <dbReference type="SAM" id="MobiDB-lite"/>
    </source>
</evidence>
<comment type="caution">
    <text evidence="3">The sequence shown here is derived from an EMBL/GenBank/DDBJ whole genome shotgun (WGS) entry which is preliminary data.</text>
</comment>
<dbReference type="Proteomes" id="UP000075321">
    <property type="component" value="Unassembled WGS sequence"/>
</dbReference>
<accession>A0A151A8U2</accession>
<dbReference type="Pfam" id="PF26417">
    <property type="entry name" value="DUF8112"/>
    <property type="match status" value="1"/>
</dbReference>
<organism evidence="3 4">
    <name type="scientific">Halalkalicoccus paucihalophilus</name>
    <dbReference type="NCBI Taxonomy" id="1008153"/>
    <lineage>
        <taxon>Archaea</taxon>
        <taxon>Methanobacteriati</taxon>
        <taxon>Methanobacteriota</taxon>
        <taxon>Stenosarchaea group</taxon>
        <taxon>Halobacteria</taxon>
        <taxon>Halobacteriales</taxon>
        <taxon>Halococcaceae</taxon>
        <taxon>Halalkalicoccus</taxon>
    </lineage>
</organism>
<dbReference type="InterPro" id="IPR058425">
    <property type="entry name" value="DUF8112"/>
</dbReference>
<evidence type="ECO:0000313" key="3">
    <source>
        <dbReference type="EMBL" id="KYH23980.1"/>
    </source>
</evidence>
<proteinExistence type="predicted"/>
<evidence type="ECO:0000313" key="4">
    <source>
        <dbReference type="Proteomes" id="UP000075321"/>
    </source>
</evidence>
<sequence>MRVEIDTSLAQLFTGTRLPSESTCIHCNHSFDADDRCSLLAICPEGASAYTLSGLSCPSCAHQTISSPTLGYSEYLLATRLTTTAHSNDGALILSDVHTIQTSPPSEGSAITDGPVALVPTADLPELTNTTYHIERDDEQRTPLCNCSSDTDYTRVAFADLETPSARCCRTCLTVYQNDHCSLRGGPHHAQAETADSPPDPAIGELQRARRHATGTSAHSQQE</sequence>